<protein>
    <submittedName>
        <fullName evidence="1">Uncharacterized protein</fullName>
    </submittedName>
</protein>
<keyword evidence="2" id="KW-1185">Reference proteome</keyword>
<dbReference type="EMBL" id="JAVTTP010000001">
    <property type="protein sequence ID" value="MDT7828753.1"/>
    <property type="molecule type" value="Genomic_DNA"/>
</dbReference>
<sequence length="156" mass="17844">MDFDKIQVEFRSNPQSASKTYPQLLNDYFKSKDANAAHHEQMTRSFVGDIASALKAYGQIRGLKLPDQNVTDLSLRGLTTTSALSKLSKPERDRVQNVLSVELSAYDLKEVKNPIRQKSWLLIKKVNIKNLSKIIYGFLYSCNFTPVHQKITEVFY</sequence>
<comment type="caution">
    <text evidence="1">The sequence shown here is derived from an EMBL/GenBank/DDBJ whole genome shotgun (WGS) entry which is preliminary data.</text>
</comment>
<dbReference type="Proteomes" id="UP001250656">
    <property type="component" value="Unassembled WGS sequence"/>
</dbReference>
<accession>A0ABU3L596</accession>
<evidence type="ECO:0000313" key="1">
    <source>
        <dbReference type="EMBL" id="MDT7828753.1"/>
    </source>
</evidence>
<name>A0ABU3L596_9FLAO</name>
<gene>
    <name evidence="1" type="ORF">RQM65_08770</name>
</gene>
<dbReference type="RefSeq" id="WP_314014249.1">
    <property type="nucleotide sequence ID" value="NZ_JAVTTP010000001.1"/>
</dbReference>
<proteinExistence type="predicted"/>
<organism evidence="1 2">
    <name type="scientific">Pricia mediterranea</name>
    <dbReference type="NCBI Taxonomy" id="3076079"/>
    <lineage>
        <taxon>Bacteria</taxon>
        <taxon>Pseudomonadati</taxon>
        <taxon>Bacteroidota</taxon>
        <taxon>Flavobacteriia</taxon>
        <taxon>Flavobacteriales</taxon>
        <taxon>Flavobacteriaceae</taxon>
        <taxon>Pricia</taxon>
    </lineage>
</organism>
<reference evidence="1 2" key="1">
    <citation type="submission" date="2023-09" db="EMBL/GenBank/DDBJ databases">
        <title>Novel taxa isolated from Blanes Bay.</title>
        <authorList>
            <person name="Rey-Velasco X."/>
            <person name="Lucena T."/>
        </authorList>
    </citation>
    <scope>NUCLEOTIDE SEQUENCE [LARGE SCALE GENOMIC DNA]</scope>
    <source>
        <strain evidence="1 2">S334</strain>
    </source>
</reference>
<evidence type="ECO:0000313" key="2">
    <source>
        <dbReference type="Proteomes" id="UP001250656"/>
    </source>
</evidence>